<proteinExistence type="predicted"/>
<organism evidence="1 2">
    <name type="scientific">Elysia crispata</name>
    <name type="common">lettuce slug</name>
    <dbReference type="NCBI Taxonomy" id="231223"/>
    <lineage>
        <taxon>Eukaryota</taxon>
        <taxon>Metazoa</taxon>
        <taxon>Spiralia</taxon>
        <taxon>Lophotrochozoa</taxon>
        <taxon>Mollusca</taxon>
        <taxon>Gastropoda</taxon>
        <taxon>Heterobranchia</taxon>
        <taxon>Euthyneura</taxon>
        <taxon>Panpulmonata</taxon>
        <taxon>Sacoglossa</taxon>
        <taxon>Placobranchoidea</taxon>
        <taxon>Plakobranchidae</taxon>
        <taxon>Elysia</taxon>
    </lineage>
</organism>
<comment type="caution">
    <text evidence="1">The sequence shown here is derived from an EMBL/GenBank/DDBJ whole genome shotgun (WGS) entry which is preliminary data.</text>
</comment>
<dbReference type="EMBL" id="JAWDGP010000269">
    <property type="protein sequence ID" value="KAK3802048.1"/>
    <property type="molecule type" value="Genomic_DNA"/>
</dbReference>
<evidence type="ECO:0000313" key="1">
    <source>
        <dbReference type="EMBL" id="KAK3802048.1"/>
    </source>
</evidence>
<keyword evidence="2" id="KW-1185">Reference proteome</keyword>
<name>A0AAE1EDI9_9GAST</name>
<gene>
    <name evidence="1" type="ORF">RRG08_064641</name>
</gene>
<reference evidence="1" key="1">
    <citation type="journal article" date="2023" name="G3 (Bethesda)">
        <title>A reference genome for the long-term kleptoplast-retaining sea slug Elysia crispata morphotype clarki.</title>
        <authorList>
            <person name="Eastman K.E."/>
            <person name="Pendleton A.L."/>
            <person name="Shaikh M.A."/>
            <person name="Suttiyut T."/>
            <person name="Ogas R."/>
            <person name="Tomko P."/>
            <person name="Gavelis G."/>
            <person name="Widhalm J.R."/>
            <person name="Wisecaver J.H."/>
        </authorList>
    </citation>
    <scope>NUCLEOTIDE SEQUENCE</scope>
    <source>
        <strain evidence="1">ECLA1</strain>
    </source>
</reference>
<dbReference type="AlphaFoldDB" id="A0AAE1EDI9"/>
<evidence type="ECO:0000313" key="2">
    <source>
        <dbReference type="Proteomes" id="UP001283361"/>
    </source>
</evidence>
<dbReference type="Proteomes" id="UP001283361">
    <property type="component" value="Unassembled WGS sequence"/>
</dbReference>
<protein>
    <submittedName>
        <fullName evidence="1">Uncharacterized protein</fullName>
    </submittedName>
</protein>
<sequence>MLALKVPTTFFHKADSKTFKNLILFQLLRLTECKQCKTQQIKEKVNNGQNKCKKIWMVKMSKSKIGFSEHREQKIPTRPRG</sequence>
<accession>A0AAE1EDI9</accession>